<dbReference type="InterPro" id="IPR013196">
    <property type="entry name" value="HTH_11"/>
</dbReference>
<comment type="caution">
    <text evidence="4">The sequence shown here is derived from an EMBL/GenBank/DDBJ whole genome shotgun (WGS) entry which is preliminary data.</text>
</comment>
<evidence type="ECO:0000256" key="2">
    <source>
        <dbReference type="ARBA" id="ARBA00023163"/>
    </source>
</evidence>
<keyword evidence="1" id="KW-0805">Transcription regulation</keyword>
<reference evidence="4 5" key="1">
    <citation type="submission" date="2020-08" db="EMBL/GenBank/DDBJ databases">
        <title>Listeria ohnekaius sp. nov. and Listeria portnoyii sp. nov. isolated from non-agricultural and natural environments.</title>
        <authorList>
            <person name="Weller D."/>
            <person name="Belias A.M."/>
            <person name="Liao J."/>
            <person name="Guo S."/>
            <person name="Orsi R.H."/>
            <person name="Wiedmann M."/>
        </authorList>
    </citation>
    <scope>NUCLEOTIDE SEQUENCE [LARGE SCALE GENOMIC DNA]</scope>
    <source>
        <strain evidence="4 5">FSL W9-0585</strain>
    </source>
</reference>
<dbReference type="PROSITE" id="PS51000">
    <property type="entry name" value="HTH_DEOR_2"/>
    <property type="match status" value="1"/>
</dbReference>
<dbReference type="Pfam" id="PF08279">
    <property type="entry name" value="HTH_11"/>
    <property type="match status" value="1"/>
</dbReference>
<proteinExistence type="predicted"/>
<dbReference type="InterPro" id="IPR036390">
    <property type="entry name" value="WH_DNA-bd_sf"/>
</dbReference>
<dbReference type="PANTHER" id="PTHR34580:SF1">
    <property type="entry name" value="PROTEIN PAFC"/>
    <property type="match status" value="1"/>
</dbReference>
<dbReference type="InterPro" id="IPR051534">
    <property type="entry name" value="CBASS_pafABC_assoc_protein"/>
</dbReference>
<accession>A0A7W1T426</accession>
<dbReference type="GO" id="GO:0003700">
    <property type="term" value="F:DNA-binding transcription factor activity"/>
    <property type="evidence" value="ECO:0007669"/>
    <property type="project" value="InterPro"/>
</dbReference>
<evidence type="ECO:0000256" key="1">
    <source>
        <dbReference type="ARBA" id="ARBA00023015"/>
    </source>
</evidence>
<keyword evidence="5" id="KW-1185">Reference proteome</keyword>
<organism evidence="4 5">
    <name type="scientific">Listeria rustica</name>
    <dbReference type="NCBI Taxonomy" id="2713503"/>
    <lineage>
        <taxon>Bacteria</taxon>
        <taxon>Bacillati</taxon>
        <taxon>Bacillota</taxon>
        <taxon>Bacilli</taxon>
        <taxon>Bacillales</taxon>
        <taxon>Listeriaceae</taxon>
        <taxon>Listeria</taxon>
    </lineage>
</organism>
<protein>
    <submittedName>
        <fullName evidence="4">HTH domain-containing protein</fullName>
    </submittedName>
</protein>
<dbReference type="Gene3D" id="1.10.10.10">
    <property type="entry name" value="Winged helix-like DNA-binding domain superfamily/Winged helix DNA-binding domain"/>
    <property type="match status" value="1"/>
</dbReference>
<feature type="domain" description="HTH deoR-type" evidence="3">
    <location>
        <begin position="2"/>
        <end position="61"/>
    </location>
</feature>
<evidence type="ECO:0000259" key="3">
    <source>
        <dbReference type="PROSITE" id="PS51000"/>
    </source>
</evidence>
<evidence type="ECO:0000313" key="5">
    <source>
        <dbReference type="Proteomes" id="UP000548787"/>
    </source>
</evidence>
<name>A0A7W1T426_9LIST</name>
<evidence type="ECO:0000313" key="4">
    <source>
        <dbReference type="EMBL" id="MBA3925117.1"/>
    </source>
</evidence>
<gene>
    <name evidence="4" type="ORF">HPK16_02085</name>
</gene>
<dbReference type="RefSeq" id="WP_181675373.1">
    <property type="nucleotide sequence ID" value="NZ_JABJVM010000002.1"/>
</dbReference>
<dbReference type="SUPFAM" id="SSF46785">
    <property type="entry name" value="Winged helix' DNA-binding domain"/>
    <property type="match status" value="1"/>
</dbReference>
<dbReference type="EMBL" id="JABJVM010000002">
    <property type="protein sequence ID" value="MBA3925117.1"/>
    <property type="molecule type" value="Genomic_DNA"/>
</dbReference>
<dbReference type="Proteomes" id="UP000548787">
    <property type="component" value="Unassembled WGS sequence"/>
</dbReference>
<dbReference type="InterPro" id="IPR036388">
    <property type="entry name" value="WH-like_DNA-bd_sf"/>
</dbReference>
<keyword evidence="2" id="KW-0804">Transcription</keyword>
<sequence length="109" mass="12463">MKIDRLLEILILLMNRKQVQAKDLVTYFAVSVRTIYRDIETLSLAGIPIEMTRGRRGGIRLMQGFSLSRIPITTKEKDVLQLALQNLSTTNFPEVAPLMEKFQALWDAV</sequence>
<dbReference type="AlphaFoldDB" id="A0A7W1T426"/>
<dbReference type="InterPro" id="IPR001034">
    <property type="entry name" value="DeoR_HTH"/>
</dbReference>
<dbReference type="PANTHER" id="PTHR34580">
    <property type="match status" value="1"/>
</dbReference>